<sequence>MQVVVSAGQPRTFDACTAAHGGGYKFSDSLMTAGGRTPVGDVTTSGEVPA</sequence>
<gene>
    <name evidence="1" type="ORF">L195_g059179</name>
</gene>
<protein>
    <submittedName>
        <fullName evidence="1">Uncharacterized protein</fullName>
    </submittedName>
</protein>
<name>A0A2K3JWM5_TRIPR</name>
<reference evidence="1 2" key="1">
    <citation type="journal article" date="2014" name="Am. J. Bot.">
        <title>Genome assembly and annotation for red clover (Trifolium pratense; Fabaceae).</title>
        <authorList>
            <person name="Istvanek J."/>
            <person name="Jaros M."/>
            <person name="Krenek A."/>
            <person name="Repkova J."/>
        </authorList>
    </citation>
    <scope>NUCLEOTIDE SEQUENCE [LARGE SCALE GENOMIC DNA]</scope>
    <source>
        <strain evidence="2">cv. Tatra</strain>
        <tissue evidence="1">Young leaves</tissue>
    </source>
</reference>
<dbReference type="EMBL" id="ASHM01127562">
    <property type="protein sequence ID" value="PNX58418.1"/>
    <property type="molecule type" value="Genomic_DNA"/>
</dbReference>
<comment type="caution">
    <text evidence="1">The sequence shown here is derived from an EMBL/GenBank/DDBJ whole genome shotgun (WGS) entry which is preliminary data.</text>
</comment>
<evidence type="ECO:0000313" key="2">
    <source>
        <dbReference type="Proteomes" id="UP000236291"/>
    </source>
</evidence>
<accession>A0A2K3JWM5</accession>
<feature type="non-terminal residue" evidence="1">
    <location>
        <position position="50"/>
    </location>
</feature>
<proteinExistence type="predicted"/>
<organism evidence="1 2">
    <name type="scientific">Trifolium pratense</name>
    <name type="common">Red clover</name>
    <dbReference type="NCBI Taxonomy" id="57577"/>
    <lineage>
        <taxon>Eukaryota</taxon>
        <taxon>Viridiplantae</taxon>
        <taxon>Streptophyta</taxon>
        <taxon>Embryophyta</taxon>
        <taxon>Tracheophyta</taxon>
        <taxon>Spermatophyta</taxon>
        <taxon>Magnoliopsida</taxon>
        <taxon>eudicotyledons</taxon>
        <taxon>Gunneridae</taxon>
        <taxon>Pentapetalae</taxon>
        <taxon>rosids</taxon>
        <taxon>fabids</taxon>
        <taxon>Fabales</taxon>
        <taxon>Fabaceae</taxon>
        <taxon>Papilionoideae</taxon>
        <taxon>50 kb inversion clade</taxon>
        <taxon>NPAAA clade</taxon>
        <taxon>Hologalegina</taxon>
        <taxon>IRL clade</taxon>
        <taxon>Trifolieae</taxon>
        <taxon>Trifolium</taxon>
    </lineage>
</organism>
<dbReference type="AlphaFoldDB" id="A0A2K3JWM5"/>
<reference evidence="1 2" key="2">
    <citation type="journal article" date="2017" name="Front. Plant Sci.">
        <title>Gene Classification and Mining of Molecular Markers Useful in Red Clover (Trifolium pratense) Breeding.</title>
        <authorList>
            <person name="Istvanek J."/>
            <person name="Dluhosova J."/>
            <person name="Dluhos P."/>
            <person name="Patkova L."/>
            <person name="Nedelnik J."/>
            <person name="Repkova J."/>
        </authorList>
    </citation>
    <scope>NUCLEOTIDE SEQUENCE [LARGE SCALE GENOMIC DNA]</scope>
    <source>
        <strain evidence="2">cv. Tatra</strain>
        <tissue evidence="1">Young leaves</tissue>
    </source>
</reference>
<dbReference type="Proteomes" id="UP000236291">
    <property type="component" value="Unassembled WGS sequence"/>
</dbReference>
<evidence type="ECO:0000313" key="1">
    <source>
        <dbReference type="EMBL" id="PNX58418.1"/>
    </source>
</evidence>